<accession>A0A7C2VA60</accession>
<evidence type="ECO:0000256" key="1">
    <source>
        <dbReference type="SAM" id="Phobius"/>
    </source>
</evidence>
<keyword evidence="1" id="KW-0472">Membrane</keyword>
<dbReference type="InterPro" id="IPR036938">
    <property type="entry name" value="PAP2/HPO_sf"/>
</dbReference>
<evidence type="ECO:0000259" key="2">
    <source>
        <dbReference type="SMART" id="SM00014"/>
    </source>
</evidence>
<feature type="transmembrane region" description="Helical" evidence="1">
    <location>
        <begin position="148"/>
        <end position="169"/>
    </location>
</feature>
<dbReference type="AlphaFoldDB" id="A0A7C2VA60"/>
<comment type="caution">
    <text evidence="3">The sequence shown here is derived from an EMBL/GenBank/DDBJ whole genome shotgun (WGS) entry which is preliminary data.</text>
</comment>
<dbReference type="Proteomes" id="UP000886076">
    <property type="component" value="Unassembled WGS sequence"/>
</dbReference>
<gene>
    <name evidence="3" type="ORF">ENO39_01300</name>
</gene>
<organism evidence="3">
    <name type="scientific">Fervidicoccus fontis</name>
    <dbReference type="NCBI Taxonomy" id="683846"/>
    <lineage>
        <taxon>Archaea</taxon>
        <taxon>Thermoproteota</taxon>
        <taxon>Thermoprotei</taxon>
        <taxon>Fervidicoccales</taxon>
        <taxon>Fervidicoccaceae</taxon>
        <taxon>Fervidicoccus</taxon>
    </lineage>
</organism>
<dbReference type="Pfam" id="PF01569">
    <property type="entry name" value="PAP2"/>
    <property type="match status" value="1"/>
</dbReference>
<feature type="transmembrane region" description="Helical" evidence="1">
    <location>
        <begin position="7"/>
        <end position="29"/>
    </location>
</feature>
<dbReference type="EMBL" id="DSFH01000023">
    <property type="protein sequence ID" value="HEW63684.1"/>
    <property type="molecule type" value="Genomic_DNA"/>
</dbReference>
<name>A0A7C2VA60_9CREN</name>
<evidence type="ECO:0000313" key="3">
    <source>
        <dbReference type="EMBL" id="HEW63684.1"/>
    </source>
</evidence>
<proteinExistence type="predicted"/>
<dbReference type="Gene3D" id="1.20.144.10">
    <property type="entry name" value="Phosphatidic acid phosphatase type 2/haloperoxidase"/>
    <property type="match status" value="1"/>
</dbReference>
<dbReference type="SMART" id="SM00014">
    <property type="entry name" value="acidPPc"/>
    <property type="match status" value="1"/>
</dbReference>
<feature type="domain" description="Phosphatidic acid phosphatase type 2/haloperoxidase" evidence="2">
    <location>
        <begin position="81"/>
        <end position="190"/>
    </location>
</feature>
<dbReference type="PANTHER" id="PTHR14969">
    <property type="entry name" value="SPHINGOSINE-1-PHOSPHATE PHOSPHOHYDROLASE"/>
    <property type="match status" value="1"/>
</dbReference>
<dbReference type="SUPFAM" id="SSF48317">
    <property type="entry name" value="Acid phosphatase/Vanadium-dependent haloperoxidase"/>
    <property type="match status" value="1"/>
</dbReference>
<keyword evidence="1" id="KW-0812">Transmembrane</keyword>
<dbReference type="PANTHER" id="PTHR14969:SF13">
    <property type="entry name" value="AT30094P"/>
    <property type="match status" value="1"/>
</dbReference>
<feature type="transmembrane region" description="Helical" evidence="1">
    <location>
        <begin position="49"/>
        <end position="69"/>
    </location>
</feature>
<dbReference type="InterPro" id="IPR000326">
    <property type="entry name" value="PAP2/HPO"/>
</dbReference>
<sequence>MNKKIKVSLIINTAVILALLILRIYGFFSFLDISINSSYGGKYDSFVEIFSETASIYSFVIIGGLIAIYQITRKKKFSKNLLDFASAFIISSVLVLILKDVTKVPRPNATVPPPAGFLSLLSDYYSFPSGHSTRASVASYYLSKKGKIASILSWIYTILIAISRIMLGVHWFSDVVFGIFLGIESSLLVEILSPQLDKLYIKLFGKNRIQLKNKEDGNN</sequence>
<reference evidence="3" key="1">
    <citation type="journal article" date="2020" name="mSystems">
        <title>Genome- and Community-Level Interaction Insights into Carbon Utilization and Element Cycling Functions of Hydrothermarchaeota in Hydrothermal Sediment.</title>
        <authorList>
            <person name="Zhou Z."/>
            <person name="Liu Y."/>
            <person name="Xu W."/>
            <person name="Pan J."/>
            <person name="Luo Z.H."/>
            <person name="Li M."/>
        </authorList>
    </citation>
    <scope>NUCLEOTIDE SEQUENCE [LARGE SCALE GENOMIC DNA]</scope>
    <source>
        <strain evidence="3">SpSt-1261</strain>
    </source>
</reference>
<dbReference type="GO" id="GO:0042392">
    <property type="term" value="F:sphingosine-1-phosphate phosphatase activity"/>
    <property type="evidence" value="ECO:0007669"/>
    <property type="project" value="TreeGrafter"/>
</dbReference>
<keyword evidence="1" id="KW-1133">Transmembrane helix</keyword>
<dbReference type="CDD" id="cd01610">
    <property type="entry name" value="PAP2_like"/>
    <property type="match status" value="1"/>
</dbReference>
<protein>
    <submittedName>
        <fullName evidence="3">Phosphatase PAP2 family protein</fullName>
    </submittedName>
</protein>